<keyword evidence="7 10" id="KW-1133">Transmembrane helix</keyword>
<evidence type="ECO:0000256" key="1">
    <source>
        <dbReference type="ARBA" id="ARBA00004127"/>
    </source>
</evidence>
<keyword evidence="8 10" id="KW-0406">Ion transport</keyword>
<feature type="transmembrane region" description="Helical" evidence="10">
    <location>
        <begin position="69"/>
        <end position="89"/>
    </location>
</feature>
<dbReference type="GO" id="GO:0006874">
    <property type="term" value="P:intracellular calcium ion homeostasis"/>
    <property type="evidence" value="ECO:0007669"/>
    <property type="project" value="TreeGrafter"/>
</dbReference>
<comment type="similarity">
    <text evidence="2 10">Belongs to the Ca(2+):cation antiporter (CaCA) (TC 2.A.19) family.</text>
</comment>
<feature type="transmembrane region" description="Helical" evidence="10">
    <location>
        <begin position="256"/>
        <end position="274"/>
    </location>
</feature>
<dbReference type="PANTHER" id="PTHR31503">
    <property type="entry name" value="VACUOLAR CALCIUM ION TRANSPORTER"/>
    <property type="match status" value="1"/>
</dbReference>
<evidence type="ECO:0000256" key="11">
    <source>
        <dbReference type="SAM" id="MobiDB-lite"/>
    </source>
</evidence>
<name>A0A8H7E469_9EURO</name>
<feature type="compositionally biased region" description="Basic and acidic residues" evidence="11">
    <location>
        <begin position="1"/>
        <end position="17"/>
    </location>
</feature>
<keyword evidence="9 10" id="KW-0472">Membrane</keyword>
<keyword evidence="5 10" id="KW-0812">Transmembrane</keyword>
<dbReference type="EMBL" id="JAACFV010000067">
    <property type="protein sequence ID" value="KAF7507523.1"/>
    <property type="molecule type" value="Genomic_DNA"/>
</dbReference>
<dbReference type="InterPro" id="IPR044880">
    <property type="entry name" value="NCX_ion-bd_dom_sf"/>
</dbReference>
<comment type="function">
    <text evidence="10">Has a role in promoting intracellular calcium ion sequestration via the exchange of calcium ions for hydrogen ions across the vacuolar membrane. Involved also in manganese ion homeostasis via its uptake into the vacuole.</text>
</comment>
<feature type="transmembrane region" description="Helical" evidence="10">
    <location>
        <begin position="435"/>
        <end position="455"/>
    </location>
</feature>
<sequence>MGPEDNSRSPAEHLNDHEDAEESQHLLPTFNHHTGLNIIHSVAPEGESGRHGFDFVPFCKIMWKSSSQVSMLVNVLWPFAPIAIILHYGFSGLHIWIFAMSYIGMVAPANLLGFAGQELARKMPKVTGVLVETALGSIVEIILFLILIKKHSTKEDNGAAEHGNLIPVIQAAILGSILTNLLLCLGLCFFVGGLRQQSQKFHAAVSEVGTGLLLVAGFGLLIPSAFYSSLKSATVTASGSEAGYGDKQLRHDTLKISQITSIILIIAFFIYIWFNARSHDSIFDEVLASDEERDRDRHSDHAKAKFTLTECVVALVISLTFVSLLAEFLVEQIPHVVDTGVPDQFLGLILLPLVEKAAEHLTAIDEAWDDQMNFALYHCLGPSIQTALFNAPLVVVVGWILNKPMDLNFEIFMIALLVLSILVIGNFLRDGESNYLEGALLVIIYLICAVAAWYYPDPDVATSNGGTLETKGDSMSWGLWTRRNVKYNR</sequence>
<feature type="transmembrane region" description="Helical" evidence="10">
    <location>
        <begin position="407"/>
        <end position="428"/>
    </location>
</feature>
<feature type="transmembrane region" description="Helical" evidence="10">
    <location>
        <begin position="375"/>
        <end position="401"/>
    </location>
</feature>
<dbReference type="InterPro" id="IPR004837">
    <property type="entry name" value="NaCa_Exmemb"/>
</dbReference>
<keyword evidence="10" id="KW-0050">Antiport</keyword>
<dbReference type="OrthoDB" id="1699231at2759"/>
<feature type="transmembrane region" description="Helical" evidence="10">
    <location>
        <begin position="126"/>
        <end position="148"/>
    </location>
</feature>
<dbReference type="InterPro" id="IPR004713">
    <property type="entry name" value="CaH_exchang"/>
</dbReference>
<feature type="transmembrane region" description="Helical" evidence="10">
    <location>
        <begin position="95"/>
        <end position="114"/>
    </location>
</feature>
<keyword evidence="10" id="KW-0926">Vacuole</keyword>
<dbReference type="Gene3D" id="1.20.1420.30">
    <property type="entry name" value="NCX, central ion-binding region"/>
    <property type="match status" value="2"/>
</dbReference>
<evidence type="ECO:0000313" key="14">
    <source>
        <dbReference type="Proteomes" id="UP000606974"/>
    </source>
</evidence>
<dbReference type="Proteomes" id="UP000606974">
    <property type="component" value="Unassembled WGS sequence"/>
</dbReference>
<feature type="region of interest" description="Disordered" evidence="11">
    <location>
        <begin position="1"/>
        <end position="23"/>
    </location>
</feature>
<dbReference type="FunFam" id="1.20.1420.30:FF:000026">
    <property type="entry name" value="Vacuolar calcium ion transporter"/>
    <property type="match status" value="1"/>
</dbReference>
<evidence type="ECO:0000256" key="3">
    <source>
        <dbReference type="ARBA" id="ARBA00022448"/>
    </source>
</evidence>
<comment type="caution">
    <text evidence="13">The sequence shown here is derived from an EMBL/GenBank/DDBJ whole genome shotgun (WGS) entry which is preliminary data.</text>
</comment>
<evidence type="ECO:0000313" key="13">
    <source>
        <dbReference type="EMBL" id="KAF7507523.1"/>
    </source>
</evidence>
<dbReference type="GO" id="GO:0012505">
    <property type="term" value="C:endomembrane system"/>
    <property type="evidence" value="ECO:0007669"/>
    <property type="project" value="UniProtKB-SubCell"/>
</dbReference>
<dbReference type="NCBIfam" id="TIGR00378">
    <property type="entry name" value="cax"/>
    <property type="match status" value="1"/>
</dbReference>
<dbReference type="GO" id="GO:0015369">
    <property type="term" value="F:calcium:proton antiporter activity"/>
    <property type="evidence" value="ECO:0007669"/>
    <property type="project" value="UniProtKB-UniRule"/>
</dbReference>
<evidence type="ECO:0000256" key="8">
    <source>
        <dbReference type="ARBA" id="ARBA00023065"/>
    </source>
</evidence>
<dbReference type="FunFam" id="1.20.1420.30:FF:000027">
    <property type="entry name" value="Vacuolar calcium ion transporter"/>
    <property type="match status" value="1"/>
</dbReference>
<comment type="caution">
    <text evidence="10">Lacks conserved residue(s) required for the propagation of feature annotation.</text>
</comment>
<organism evidence="13 14">
    <name type="scientific">Endocarpon pusillum</name>
    <dbReference type="NCBI Taxonomy" id="364733"/>
    <lineage>
        <taxon>Eukaryota</taxon>
        <taxon>Fungi</taxon>
        <taxon>Dikarya</taxon>
        <taxon>Ascomycota</taxon>
        <taxon>Pezizomycotina</taxon>
        <taxon>Eurotiomycetes</taxon>
        <taxon>Chaetothyriomycetidae</taxon>
        <taxon>Verrucariales</taxon>
        <taxon>Verrucariaceae</taxon>
        <taxon>Endocarpon</taxon>
    </lineage>
</organism>
<keyword evidence="14" id="KW-1185">Reference proteome</keyword>
<dbReference type="GO" id="GO:0000329">
    <property type="term" value="C:fungal-type vacuole membrane"/>
    <property type="evidence" value="ECO:0007669"/>
    <property type="project" value="TreeGrafter"/>
</dbReference>
<evidence type="ECO:0000259" key="12">
    <source>
        <dbReference type="Pfam" id="PF01699"/>
    </source>
</evidence>
<comment type="subcellular location">
    <subcellularLocation>
        <location evidence="1">Endomembrane system</location>
        <topology evidence="1">Multi-pass membrane protein</topology>
    </subcellularLocation>
    <subcellularLocation>
        <location evidence="10">Vacuole membrane</location>
    </subcellularLocation>
</comment>
<dbReference type="Pfam" id="PF01699">
    <property type="entry name" value="Na_Ca_ex"/>
    <property type="match status" value="2"/>
</dbReference>
<keyword evidence="3 10" id="KW-0813">Transport</keyword>
<dbReference type="AlphaFoldDB" id="A0A8H7E469"/>
<evidence type="ECO:0000256" key="9">
    <source>
        <dbReference type="ARBA" id="ARBA00023136"/>
    </source>
</evidence>
<dbReference type="PANTHER" id="PTHR31503:SF14">
    <property type="entry name" value="VACUOLAR CALCIUM ION TRANSPORTER"/>
    <property type="match status" value="1"/>
</dbReference>
<evidence type="ECO:0000256" key="6">
    <source>
        <dbReference type="ARBA" id="ARBA00022837"/>
    </source>
</evidence>
<evidence type="ECO:0000256" key="5">
    <source>
        <dbReference type="ARBA" id="ARBA00022692"/>
    </source>
</evidence>
<reference evidence="13" key="1">
    <citation type="submission" date="2020-02" db="EMBL/GenBank/DDBJ databases">
        <authorList>
            <person name="Palmer J.M."/>
        </authorList>
    </citation>
    <scope>NUCLEOTIDE SEQUENCE</scope>
    <source>
        <strain evidence="13">EPUS1.4</strain>
        <tissue evidence="13">Thallus</tissue>
    </source>
</reference>
<accession>A0A8H7E469</accession>
<proteinExistence type="inferred from homology"/>
<gene>
    <name evidence="13" type="ORF">GJ744_010314</name>
</gene>
<keyword evidence="6 10" id="KW-0106">Calcium</keyword>
<feature type="domain" description="Sodium/calcium exchanger membrane region" evidence="12">
    <location>
        <begin position="312"/>
        <end position="453"/>
    </location>
</feature>
<feature type="domain" description="Sodium/calcium exchanger membrane region" evidence="12">
    <location>
        <begin position="94"/>
        <end position="275"/>
    </location>
</feature>
<evidence type="ECO:0000256" key="10">
    <source>
        <dbReference type="RuleBase" id="RU365028"/>
    </source>
</evidence>
<feature type="transmembrane region" description="Helical" evidence="10">
    <location>
        <begin position="168"/>
        <end position="192"/>
    </location>
</feature>
<evidence type="ECO:0000256" key="7">
    <source>
        <dbReference type="ARBA" id="ARBA00022989"/>
    </source>
</evidence>
<evidence type="ECO:0000256" key="2">
    <source>
        <dbReference type="ARBA" id="ARBA00008170"/>
    </source>
</evidence>
<keyword evidence="4 10" id="KW-0109">Calcium transport</keyword>
<protein>
    <recommendedName>
        <fullName evidence="10">Vacuolar calcium ion transporter</fullName>
    </recommendedName>
</protein>
<dbReference type="InterPro" id="IPR004798">
    <property type="entry name" value="CAX-like"/>
</dbReference>
<feature type="transmembrane region" description="Helical" evidence="10">
    <location>
        <begin position="204"/>
        <end position="226"/>
    </location>
</feature>
<evidence type="ECO:0000256" key="4">
    <source>
        <dbReference type="ARBA" id="ARBA00022568"/>
    </source>
</evidence>